<proteinExistence type="inferred from homology"/>
<evidence type="ECO:0000259" key="4">
    <source>
        <dbReference type="Pfam" id="PF00171"/>
    </source>
</evidence>
<keyword evidence="2" id="KW-0560">Oxidoreductase</keyword>
<comment type="caution">
    <text evidence="5">The sequence shown here is derived from an EMBL/GenBank/DDBJ whole genome shotgun (WGS) entry which is preliminary data.</text>
</comment>
<comment type="similarity">
    <text evidence="1">Belongs to the aldehyde dehydrogenase family.</text>
</comment>
<reference evidence="5 6" key="1">
    <citation type="submission" date="2019-07" db="EMBL/GenBank/DDBJ databases">
        <title>Georgenia wutianyii sp. nov. and Georgenia *** sp. nov. isolated from plateau pika (Ochotona curzoniae) in the Qinghai-Tibet plateau of China.</title>
        <authorList>
            <person name="Tian Z."/>
        </authorList>
    </citation>
    <scope>NUCLEOTIDE SEQUENCE [LARGE SCALE GENOMIC DNA]</scope>
    <source>
        <strain evidence="5 6">Z446</strain>
    </source>
</reference>
<dbReference type="InterPro" id="IPR016162">
    <property type="entry name" value="Ald_DH_N"/>
</dbReference>
<dbReference type="RefSeq" id="WP_143417796.1">
    <property type="nucleotide sequence ID" value="NZ_VJXR01000014.1"/>
</dbReference>
<evidence type="ECO:0000256" key="2">
    <source>
        <dbReference type="ARBA" id="ARBA00023002"/>
    </source>
</evidence>
<dbReference type="PANTHER" id="PTHR42804:SF1">
    <property type="entry name" value="ALDEHYDE DEHYDROGENASE-RELATED"/>
    <property type="match status" value="1"/>
</dbReference>
<organism evidence="5 6">
    <name type="scientific">Georgenia yuyongxinii</name>
    <dbReference type="NCBI Taxonomy" id="2589797"/>
    <lineage>
        <taxon>Bacteria</taxon>
        <taxon>Bacillati</taxon>
        <taxon>Actinomycetota</taxon>
        <taxon>Actinomycetes</taxon>
        <taxon>Micrococcales</taxon>
        <taxon>Bogoriellaceae</taxon>
        <taxon>Georgenia</taxon>
    </lineage>
</organism>
<dbReference type="AlphaFoldDB" id="A0A552WUM5"/>
<gene>
    <name evidence="5" type="ORF">FJ693_06895</name>
</gene>
<dbReference type="InterPro" id="IPR016161">
    <property type="entry name" value="Ald_DH/histidinol_DH"/>
</dbReference>
<feature type="domain" description="Aldehyde dehydrogenase" evidence="4">
    <location>
        <begin position="38"/>
        <end position="96"/>
    </location>
</feature>
<keyword evidence="6" id="KW-1185">Reference proteome</keyword>
<dbReference type="Proteomes" id="UP000318693">
    <property type="component" value="Unassembled WGS sequence"/>
</dbReference>
<evidence type="ECO:0000256" key="3">
    <source>
        <dbReference type="SAM" id="MobiDB-lite"/>
    </source>
</evidence>
<dbReference type="Gene3D" id="3.40.605.10">
    <property type="entry name" value="Aldehyde Dehydrogenase, Chain A, domain 1"/>
    <property type="match status" value="1"/>
</dbReference>
<accession>A0A552WUM5</accession>
<name>A0A552WUM5_9MICO</name>
<feature type="non-terminal residue" evidence="5">
    <location>
        <position position="96"/>
    </location>
</feature>
<evidence type="ECO:0000313" key="5">
    <source>
        <dbReference type="EMBL" id="TRW46023.1"/>
    </source>
</evidence>
<sequence length="96" mass="9757">MSAAPEAAVPGAPAGALDRGTLDLPYTREGDHFVDGAWVPSAGTGHIGVVDPATEEEWGAVPLADGDDVDRAVAAARRALPGWAALAPSERAALMR</sequence>
<dbReference type="EMBL" id="VJXR01000014">
    <property type="protein sequence ID" value="TRW46023.1"/>
    <property type="molecule type" value="Genomic_DNA"/>
</dbReference>
<dbReference type="SUPFAM" id="SSF53720">
    <property type="entry name" value="ALDH-like"/>
    <property type="match status" value="1"/>
</dbReference>
<dbReference type="PANTHER" id="PTHR42804">
    <property type="entry name" value="ALDEHYDE DEHYDROGENASE"/>
    <property type="match status" value="1"/>
</dbReference>
<dbReference type="GO" id="GO:0016491">
    <property type="term" value="F:oxidoreductase activity"/>
    <property type="evidence" value="ECO:0007669"/>
    <property type="project" value="UniProtKB-KW"/>
</dbReference>
<feature type="region of interest" description="Disordered" evidence="3">
    <location>
        <begin position="1"/>
        <end position="22"/>
    </location>
</feature>
<feature type="compositionally biased region" description="Low complexity" evidence="3">
    <location>
        <begin position="1"/>
        <end position="16"/>
    </location>
</feature>
<dbReference type="Pfam" id="PF00171">
    <property type="entry name" value="Aldedh"/>
    <property type="match status" value="1"/>
</dbReference>
<evidence type="ECO:0000256" key="1">
    <source>
        <dbReference type="ARBA" id="ARBA00009986"/>
    </source>
</evidence>
<dbReference type="InterPro" id="IPR015590">
    <property type="entry name" value="Aldehyde_DH_dom"/>
</dbReference>
<evidence type="ECO:0000313" key="6">
    <source>
        <dbReference type="Proteomes" id="UP000318693"/>
    </source>
</evidence>
<protein>
    <submittedName>
        <fullName evidence="5">Aldehyde dehydrogenase family protein</fullName>
    </submittedName>
</protein>